<comment type="similarity">
    <text evidence="2 6">Belongs to the peptidase C69 family.</text>
</comment>
<dbReference type="InterPro" id="IPR005322">
    <property type="entry name" value="Peptidase_C69"/>
</dbReference>
<evidence type="ECO:0000256" key="4">
    <source>
        <dbReference type="ARBA" id="ARBA00022801"/>
    </source>
</evidence>
<evidence type="ECO:0000256" key="3">
    <source>
        <dbReference type="ARBA" id="ARBA00022670"/>
    </source>
</evidence>
<comment type="catalytic activity">
    <reaction evidence="1">
        <text>an L-aminoacyl-L-amino acid + H2O = 2 an L-alpha-amino acid</text>
        <dbReference type="Rhea" id="RHEA:48940"/>
        <dbReference type="ChEBI" id="CHEBI:15377"/>
        <dbReference type="ChEBI" id="CHEBI:59869"/>
        <dbReference type="ChEBI" id="CHEBI:77460"/>
        <dbReference type="EC" id="3.4.13.19"/>
    </reaction>
</comment>
<evidence type="ECO:0000256" key="1">
    <source>
        <dbReference type="ARBA" id="ARBA00001670"/>
    </source>
</evidence>
<dbReference type="NCBIfam" id="NF033678">
    <property type="entry name" value="C69_fam_dipept"/>
    <property type="match status" value="1"/>
</dbReference>
<reference evidence="7 10" key="2">
    <citation type="submission" date="2019-10" db="EMBL/GenBank/DDBJ databases">
        <title>Characterization of the phylogenetic diversity of two novel species belonging to the genus Bifidobacterium: Bifidobacterium cebidarum sp. nov. and Bifidobacterium leontopitheci sp. nov.</title>
        <authorList>
            <person name="Lugli G.A."/>
            <person name="Duranti S."/>
            <person name="Milani C."/>
            <person name="Turroni F."/>
            <person name="Ventura M."/>
        </authorList>
    </citation>
    <scope>NUCLEOTIDE SEQUENCE [LARGE SCALE GENOMIC DNA]</scope>
    <source>
        <strain evidence="7 10">DSM 100688</strain>
    </source>
</reference>
<evidence type="ECO:0000313" key="10">
    <source>
        <dbReference type="Proteomes" id="UP000482084"/>
    </source>
</evidence>
<keyword evidence="5 6" id="KW-0224">Dipeptidase</keyword>
<dbReference type="GO" id="GO:0006508">
    <property type="term" value="P:proteolysis"/>
    <property type="evidence" value="ECO:0007669"/>
    <property type="project" value="UniProtKB-KW"/>
</dbReference>
<evidence type="ECO:0000313" key="7">
    <source>
        <dbReference type="EMBL" id="KAB8288348.1"/>
    </source>
</evidence>
<evidence type="ECO:0000313" key="8">
    <source>
        <dbReference type="EMBL" id="NEG71615.1"/>
    </source>
</evidence>
<dbReference type="PANTHER" id="PTHR12994">
    <property type="entry name" value="SECERNIN"/>
    <property type="match status" value="1"/>
</dbReference>
<dbReference type="RefSeq" id="WP_152358001.1">
    <property type="nucleotide sequence ID" value="NZ_WBSM01000003.1"/>
</dbReference>
<dbReference type="Proteomes" id="UP000469943">
    <property type="component" value="Unassembled WGS sequence"/>
</dbReference>
<dbReference type="Gene3D" id="3.60.60.10">
    <property type="entry name" value="Penicillin V Acylase, Chain A"/>
    <property type="match status" value="1"/>
</dbReference>
<dbReference type="OrthoDB" id="9764088at2"/>
<sequence length="552" mass="61975">MACTTILVGKDASYDGSTIIARNEDSSNGEFNPKRFVVVKPEEQPRHYRSVISHVEVDLSDEEPLQYTAVPNADTKDGIWGEAGVNEANVAMSATETLTTNERVLGADPFVELQPAHGKPGDADYEPEVPGGIGEEDFVTLVLPYVKTAREGVQRLGALLEEYGTYEMNGTAFSDVNEIWWMETVGGHHWIAKRVPDEAYVTMPNQLGIDEFDLDDALGEQENHMCSADLAEFIEDNHLDLSVEATSPFNPRDAFGSHSDQDHVYNTPRAWSMQRFLNPYDEVWDGPDADHKPESDDIPWARQPERKVTIEDIKDVLSDHYQGTPYDPYGKLGDDRTRHMYRPIGINRQSQLSVMQIRPYRPQVSRAIQWLAYGSNPFNTLVPFYPNVNATPKYFEDTTTRVTTENFYWENRVIAALCDAQYADTRPFVDRYQQLTGALGHQFVARTDAEVNAMDGVWPTVAEAVAEAAADADDAEIDGLDEFDADIDLDVQPMEPDEIVEAVRANTAVRDVLTAANERLAERLKAETDKLLDTVLYTTSMKMKNGFHLSDF</sequence>
<comment type="caution">
    <text evidence="7">The sequence shown here is derived from an EMBL/GenBank/DDBJ whole genome shotgun (WGS) entry which is preliminary data.</text>
</comment>
<evidence type="ECO:0000313" key="9">
    <source>
        <dbReference type="Proteomes" id="UP000469943"/>
    </source>
</evidence>
<evidence type="ECO:0000256" key="2">
    <source>
        <dbReference type="ARBA" id="ARBA00007225"/>
    </source>
</evidence>
<evidence type="ECO:0000256" key="6">
    <source>
        <dbReference type="RuleBase" id="RU364089"/>
    </source>
</evidence>
<protein>
    <recommendedName>
        <fullName evidence="6">Dipeptidase</fullName>
        <ecNumber evidence="6">3.4.-.-</ecNumber>
    </recommendedName>
</protein>
<name>A0A6L4X153_9BIFI</name>
<dbReference type="Pfam" id="PF03577">
    <property type="entry name" value="Peptidase_C69"/>
    <property type="match status" value="1"/>
</dbReference>
<proteinExistence type="inferred from homology"/>
<dbReference type="EMBL" id="WHZX01000003">
    <property type="protein sequence ID" value="NEG71615.1"/>
    <property type="molecule type" value="Genomic_DNA"/>
</dbReference>
<dbReference type="EC" id="3.4.-.-" evidence="6"/>
<evidence type="ECO:0000256" key="5">
    <source>
        <dbReference type="ARBA" id="ARBA00022997"/>
    </source>
</evidence>
<organism evidence="7 10">
    <name type="scientific">Bifidobacterium ramosum</name>
    <dbReference type="NCBI Taxonomy" id="1798158"/>
    <lineage>
        <taxon>Bacteria</taxon>
        <taxon>Bacillati</taxon>
        <taxon>Actinomycetota</taxon>
        <taxon>Actinomycetes</taxon>
        <taxon>Bifidobacteriales</taxon>
        <taxon>Bifidobacteriaceae</taxon>
        <taxon>Bifidobacterium</taxon>
    </lineage>
</organism>
<keyword evidence="4 6" id="KW-0378">Hydrolase</keyword>
<keyword evidence="10" id="KW-1185">Reference proteome</keyword>
<dbReference type="GO" id="GO:0070004">
    <property type="term" value="F:cysteine-type exopeptidase activity"/>
    <property type="evidence" value="ECO:0007669"/>
    <property type="project" value="InterPro"/>
</dbReference>
<dbReference type="EMBL" id="WBSM01000003">
    <property type="protein sequence ID" value="KAB8288348.1"/>
    <property type="molecule type" value="Genomic_DNA"/>
</dbReference>
<accession>A0A6L4X153</accession>
<dbReference type="Proteomes" id="UP000482084">
    <property type="component" value="Unassembled WGS sequence"/>
</dbReference>
<keyword evidence="3 6" id="KW-0645">Protease</keyword>
<dbReference type="PANTHER" id="PTHR12994:SF17">
    <property type="entry name" value="LD30995P"/>
    <property type="match status" value="1"/>
</dbReference>
<dbReference type="AlphaFoldDB" id="A0A6L4X153"/>
<reference evidence="8 9" key="1">
    <citation type="submission" date="2019-10" db="EMBL/GenBank/DDBJ databases">
        <title>Bifidobacterium from non-human primates.</title>
        <authorList>
            <person name="Modesto M."/>
        </authorList>
    </citation>
    <scope>NUCLEOTIDE SEQUENCE [LARGE SCALE GENOMIC DNA]</scope>
    <source>
        <strain evidence="8 9">TREM</strain>
    </source>
</reference>
<gene>
    <name evidence="7" type="ORF">DSM100688_0915</name>
    <name evidence="8" type="ORF">GFD24_05180</name>
</gene>
<dbReference type="InterPro" id="IPR047804">
    <property type="entry name" value="C69_dipept_A-like"/>
</dbReference>
<dbReference type="GO" id="GO:0016805">
    <property type="term" value="F:dipeptidase activity"/>
    <property type="evidence" value="ECO:0007669"/>
    <property type="project" value="UniProtKB-KW"/>
</dbReference>